<dbReference type="InterPro" id="IPR010730">
    <property type="entry name" value="HET"/>
</dbReference>
<feature type="non-terminal residue" evidence="2">
    <location>
        <position position="247"/>
    </location>
</feature>
<dbReference type="STRING" id="1408157.A0A1J7INA1"/>
<dbReference type="PANTHER" id="PTHR10622:SF10">
    <property type="entry name" value="HET DOMAIN-CONTAINING PROTEIN"/>
    <property type="match status" value="1"/>
</dbReference>
<evidence type="ECO:0000259" key="1">
    <source>
        <dbReference type="Pfam" id="PF06985"/>
    </source>
</evidence>
<reference evidence="2 3" key="1">
    <citation type="submission" date="2016-10" db="EMBL/GenBank/DDBJ databases">
        <title>Draft genome sequence of Coniochaeta ligniaria NRRL30616, a lignocellulolytic fungus for bioabatement of inhibitors in plant biomass hydrolysates.</title>
        <authorList>
            <consortium name="DOE Joint Genome Institute"/>
            <person name="Jimenez D.J."/>
            <person name="Hector R.E."/>
            <person name="Riley R."/>
            <person name="Sun H."/>
            <person name="Grigoriev I.V."/>
            <person name="Van Elsas J.D."/>
            <person name="Nichols N.N."/>
        </authorList>
    </citation>
    <scope>NUCLEOTIDE SEQUENCE [LARGE SCALE GENOMIC DNA]</scope>
    <source>
        <strain evidence="2 3">NRRL 30616</strain>
    </source>
</reference>
<sequence>MWLIDVKTLRLVEFLRRPPPYAALSHTWGKEEVSFHEFRNAKQIRFRTRFKKIRETCRQALTDNLEYAWIDTCCIDKSNNSELSEAINSMYAWYRQAKVCYAHLEDAQTVNPRGLQGSFSAFRRCRWFRRGWTLQELLAPRRVEFYDTRWRKIGEKHELADELEAITGIGSATLRDSSSIHLTSIGSRMSWAAERETTRPEDLAYSLLGIFDVQMPLLYGEGAEKSFLRLQHHILQEDGDDDTLFAW</sequence>
<dbReference type="AlphaFoldDB" id="A0A1J7INA1"/>
<evidence type="ECO:0000313" key="2">
    <source>
        <dbReference type="EMBL" id="OIW28675.1"/>
    </source>
</evidence>
<dbReference type="InParanoid" id="A0A1J7INA1"/>
<dbReference type="Pfam" id="PF06985">
    <property type="entry name" value="HET"/>
    <property type="match status" value="1"/>
</dbReference>
<organism evidence="2 3">
    <name type="scientific">Coniochaeta ligniaria NRRL 30616</name>
    <dbReference type="NCBI Taxonomy" id="1408157"/>
    <lineage>
        <taxon>Eukaryota</taxon>
        <taxon>Fungi</taxon>
        <taxon>Dikarya</taxon>
        <taxon>Ascomycota</taxon>
        <taxon>Pezizomycotina</taxon>
        <taxon>Sordariomycetes</taxon>
        <taxon>Sordariomycetidae</taxon>
        <taxon>Coniochaetales</taxon>
        <taxon>Coniochaetaceae</taxon>
        <taxon>Coniochaeta</taxon>
    </lineage>
</organism>
<protein>
    <submittedName>
        <fullName evidence="2">HET-domain-containing protein</fullName>
    </submittedName>
</protein>
<keyword evidence="3" id="KW-1185">Reference proteome</keyword>
<gene>
    <name evidence="2" type="ORF">CONLIGDRAFT_560710</name>
</gene>
<dbReference type="EMBL" id="KV875098">
    <property type="protein sequence ID" value="OIW28675.1"/>
    <property type="molecule type" value="Genomic_DNA"/>
</dbReference>
<evidence type="ECO:0000313" key="3">
    <source>
        <dbReference type="Proteomes" id="UP000182658"/>
    </source>
</evidence>
<dbReference type="OrthoDB" id="20872at2759"/>
<accession>A0A1J7INA1</accession>
<dbReference type="PANTHER" id="PTHR10622">
    <property type="entry name" value="HET DOMAIN-CONTAINING PROTEIN"/>
    <property type="match status" value="1"/>
</dbReference>
<proteinExistence type="predicted"/>
<name>A0A1J7INA1_9PEZI</name>
<dbReference type="Proteomes" id="UP000182658">
    <property type="component" value="Unassembled WGS sequence"/>
</dbReference>
<feature type="domain" description="Heterokaryon incompatibility" evidence="1">
    <location>
        <begin position="21"/>
        <end position="108"/>
    </location>
</feature>